<comment type="caution">
    <text evidence="2">The sequence shown here is derived from an EMBL/GenBank/DDBJ whole genome shotgun (WGS) entry which is preliminary data.</text>
</comment>
<feature type="compositionally biased region" description="Polar residues" evidence="1">
    <location>
        <begin position="245"/>
        <end position="254"/>
    </location>
</feature>
<gene>
    <name evidence="2" type="ORF">PDIGIT_LOCUS9208</name>
</gene>
<protein>
    <submittedName>
        <fullName evidence="2">Uncharacterized protein</fullName>
    </submittedName>
</protein>
<dbReference type="Proteomes" id="UP001152607">
    <property type="component" value="Unassembled WGS sequence"/>
</dbReference>
<dbReference type="EMBL" id="CAOQHR010000006">
    <property type="protein sequence ID" value="CAI6336117.1"/>
    <property type="molecule type" value="Genomic_DNA"/>
</dbReference>
<organism evidence="2 3">
    <name type="scientific">Periconia digitata</name>
    <dbReference type="NCBI Taxonomy" id="1303443"/>
    <lineage>
        <taxon>Eukaryota</taxon>
        <taxon>Fungi</taxon>
        <taxon>Dikarya</taxon>
        <taxon>Ascomycota</taxon>
        <taxon>Pezizomycotina</taxon>
        <taxon>Dothideomycetes</taxon>
        <taxon>Pleosporomycetidae</taxon>
        <taxon>Pleosporales</taxon>
        <taxon>Massarineae</taxon>
        <taxon>Periconiaceae</taxon>
        <taxon>Periconia</taxon>
    </lineage>
</organism>
<dbReference type="AlphaFoldDB" id="A0A9W4UJF1"/>
<keyword evidence="3" id="KW-1185">Reference proteome</keyword>
<accession>A0A9W4UJF1</accession>
<feature type="region of interest" description="Disordered" evidence="1">
    <location>
        <begin position="234"/>
        <end position="254"/>
    </location>
</feature>
<evidence type="ECO:0000313" key="3">
    <source>
        <dbReference type="Proteomes" id="UP001152607"/>
    </source>
</evidence>
<dbReference type="OrthoDB" id="4500473at2759"/>
<sequence>MAHKTYFALSSFDYPPDNSIQLGQIITNPSKPWEKIAERLPVAKYQIQTSSKTDWGTEVYREHEQRIGIWAQFAAMILGVGGDAIVAWSRKNSEVFQFDELETTFFEPEADYVERSVIGKEREAVADWIKMNPRKSVYMITGLKIARGASHLRARARGIDFDLKPAIEATPFIGVPLSGGPLVGAGREKGESTWFSGSSDFVFAYRLRRIIIKRQTVAKSNDYVKGATVAHDEGPKASKAAYETPRTTSQGPAQNLQIQSVEQSGKDYGSAGYDVEEFSPKRVRDDQDEEDCLLQVPENLSYEFY</sequence>
<proteinExistence type="predicted"/>
<evidence type="ECO:0000313" key="2">
    <source>
        <dbReference type="EMBL" id="CAI6336117.1"/>
    </source>
</evidence>
<name>A0A9W4UJF1_9PLEO</name>
<evidence type="ECO:0000256" key="1">
    <source>
        <dbReference type="SAM" id="MobiDB-lite"/>
    </source>
</evidence>
<reference evidence="2" key="1">
    <citation type="submission" date="2023-01" db="EMBL/GenBank/DDBJ databases">
        <authorList>
            <person name="Van Ghelder C."/>
            <person name="Rancurel C."/>
        </authorList>
    </citation>
    <scope>NUCLEOTIDE SEQUENCE</scope>
    <source>
        <strain evidence="2">CNCM I-4278</strain>
    </source>
</reference>